<keyword evidence="3" id="KW-1185">Reference proteome</keyword>
<feature type="domain" description="DUF1156" evidence="1">
    <location>
        <begin position="10"/>
        <end position="60"/>
    </location>
</feature>
<comment type="caution">
    <text evidence="2">The sequence shown here is derived from an EMBL/GenBank/DDBJ whole genome shotgun (WGS) entry which is preliminary data.</text>
</comment>
<dbReference type="InterPro" id="IPR029063">
    <property type="entry name" value="SAM-dependent_MTases_sf"/>
</dbReference>
<dbReference type="InterPro" id="IPR002052">
    <property type="entry name" value="DNA_methylase_N6_adenine_CS"/>
</dbReference>
<reference evidence="2 3" key="1">
    <citation type="submission" date="2022-08" db="EMBL/GenBank/DDBJ databases">
        <title>Bacterial and archaeal communities from various locations to study Microbial Dark Matter (Phase II).</title>
        <authorList>
            <person name="Stepanauskas R."/>
        </authorList>
    </citation>
    <scope>NUCLEOTIDE SEQUENCE [LARGE SCALE GENOMIC DNA]</scope>
    <source>
        <strain evidence="2 3">PD1</strain>
    </source>
</reference>
<evidence type="ECO:0000313" key="2">
    <source>
        <dbReference type="EMBL" id="MCS3921320.1"/>
    </source>
</evidence>
<protein>
    <submittedName>
        <fullName evidence="2">Adenine-specific DNA methylase</fullName>
    </submittedName>
</protein>
<dbReference type="RefSeq" id="WP_259102397.1">
    <property type="nucleotide sequence ID" value="NZ_CP130455.1"/>
</dbReference>
<accession>A0ABT2ETM8</accession>
<dbReference type="GO" id="GO:0032259">
    <property type="term" value="P:methylation"/>
    <property type="evidence" value="ECO:0007669"/>
    <property type="project" value="UniProtKB-KW"/>
</dbReference>
<dbReference type="InterPro" id="IPR009537">
    <property type="entry name" value="DUF1156"/>
</dbReference>
<dbReference type="GO" id="GO:0008168">
    <property type="term" value="F:methyltransferase activity"/>
    <property type="evidence" value="ECO:0007669"/>
    <property type="project" value="UniProtKB-KW"/>
</dbReference>
<dbReference type="EMBL" id="JANUCP010000013">
    <property type="protein sequence ID" value="MCS3921320.1"/>
    <property type="molecule type" value="Genomic_DNA"/>
</dbReference>
<evidence type="ECO:0000259" key="1">
    <source>
        <dbReference type="Pfam" id="PF06634"/>
    </source>
</evidence>
<keyword evidence="2" id="KW-0808">Transferase</keyword>
<proteinExistence type="predicted"/>
<organism evidence="2 3">
    <name type="scientific">Candidatus Fervidibacter sacchari</name>
    <dbReference type="NCBI Taxonomy" id="1448929"/>
    <lineage>
        <taxon>Bacteria</taxon>
        <taxon>Candidatus Fervidibacterota</taxon>
        <taxon>Candidatus Fervidibacter</taxon>
    </lineage>
</organism>
<dbReference type="SUPFAM" id="SSF53335">
    <property type="entry name" value="S-adenosyl-L-methionine-dependent methyltransferases"/>
    <property type="match status" value="2"/>
</dbReference>
<name>A0ABT2ETM8_9BACT</name>
<gene>
    <name evidence="2" type="ORF">M2350_003769</name>
</gene>
<dbReference type="Proteomes" id="UP001204798">
    <property type="component" value="Unassembled WGS sequence"/>
</dbReference>
<sequence length="883" mass="100129">MKRLIEVEGAFPLAEVSKESRREKNIRHGHISTLHIWWARRPLAASRTTIFAALMPADNFDLRAMKELIAQMAPWEAVKDGDSHVIRQARALLRTVYPEPPKVLDCFAGGGSIPLEALRLGCETYALEYNPVAVLILKATLEYPQKFGKRLLEEVRRWGEWVLNEAKKELASFYPTDPDGSIPVGYIWARTLPCQDPNCGAEIPLMRQTWLANTDQRKIALKLLPDKKNKRVDAVIVEGNQIDFDPSDGTVKGAVVTCPICEGTIDDDTTRQLFREGKAGQRMMVVVLHHPSQSGKRYRLPTERDLKAYHNATEALKQKVERLREEWGMEPVPDEVLVRTGGNQMAVLHYAMYTFGDLFNVRQQLALITFVVQVRRAYEQMLAEGADTDFAKAVATYLALAVDKLATYLCVLTRWRSDALSFERSFDRQALSMVWDYGDVNPFSGARGSWDIDSILESLVHLSQIALSKVSVQYGSATDLPWTDNFFDAIITDPPYYDNVYYSNLSDFFYVWLKRTVGHLYPELFATPLTPKSKEIVQDPIRHGGRERAKEFYERMITQAFREIHRVLKDDGIAVIVFAHTSVDAWESIINALLDADLYLTASLPIHTEMETKVLATGGTAILLSSVYMVCRKRVEEKVGEYRSVIREMEEEIPKSLEKFWEAGISGPDFWQSAIGPAVAIFGRYKKVVKQDGTEVSVRELLEEARRITAHYALKRVLEKVGGDEHTVGALDPVTRFYLVWRWTFGGGKIQVPFDDALRVARSEGVELRDYARADSIIRISGGKVKVVGPTERKDDKRFLENLRFNSLIDAIHRAVIAWQSGDDVTLQAILSQRGNETFWQVAQAIAEVLPEGDEERRLLFGLLQRRGRVPQTAQEQTQLDLS</sequence>
<keyword evidence="2" id="KW-0489">Methyltransferase</keyword>
<dbReference type="Pfam" id="PF06634">
    <property type="entry name" value="DUF1156"/>
    <property type="match status" value="1"/>
</dbReference>
<dbReference type="PROSITE" id="PS00092">
    <property type="entry name" value="N6_MTASE"/>
    <property type="match status" value="1"/>
</dbReference>
<evidence type="ECO:0000313" key="3">
    <source>
        <dbReference type="Proteomes" id="UP001204798"/>
    </source>
</evidence>
<dbReference type="Gene3D" id="3.40.50.150">
    <property type="entry name" value="Vaccinia Virus protein VP39"/>
    <property type="match status" value="2"/>
</dbReference>